<dbReference type="EMBL" id="UESZ01000002">
    <property type="protein sequence ID" value="SSA59040.1"/>
    <property type="molecule type" value="Genomic_DNA"/>
</dbReference>
<accession>A0A2Y9BPI6</accession>
<organism evidence="1 2">
    <name type="scientific">Branchiibius hedensis</name>
    <dbReference type="NCBI Taxonomy" id="672460"/>
    <lineage>
        <taxon>Bacteria</taxon>
        <taxon>Bacillati</taxon>
        <taxon>Actinomycetota</taxon>
        <taxon>Actinomycetes</taxon>
        <taxon>Micrococcales</taxon>
        <taxon>Dermacoccaceae</taxon>
        <taxon>Branchiibius</taxon>
    </lineage>
</organism>
<dbReference type="Proteomes" id="UP000250028">
    <property type="component" value="Unassembled WGS sequence"/>
</dbReference>
<evidence type="ECO:0000313" key="2">
    <source>
        <dbReference type="Proteomes" id="UP000250028"/>
    </source>
</evidence>
<evidence type="ECO:0000313" key="1">
    <source>
        <dbReference type="EMBL" id="SSA59040.1"/>
    </source>
</evidence>
<keyword evidence="2" id="KW-1185">Reference proteome</keyword>
<proteinExistence type="predicted"/>
<sequence>MHSAGSMSAMAAVRGRAKRAVPAGTPAVLLQGRVSPETRDAARAAADAAGISIAAYIELLVQADAREHFVRPESPLCLDEEAFAQGA</sequence>
<dbReference type="AlphaFoldDB" id="A0A2Y9BPI6"/>
<name>A0A2Y9BPI6_9MICO</name>
<reference evidence="2" key="1">
    <citation type="submission" date="2016-10" db="EMBL/GenBank/DDBJ databases">
        <authorList>
            <person name="Varghese N."/>
            <person name="Submissions S."/>
        </authorList>
    </citation>
    <scope>NUCLEOTIDE SEQUENCE [LARGE SCALE GENOMIC DNA]</scope>
    <source>
        <strain evidence="2">DSM 22951</strain>
    </source>
</reference>
<protein>
    <submittedName>
        <fullName evidence="1">Uncharacterized protein</fullName>
    </submittedName>
</protein>
<gene>
    <name evidence="1" type="ORF">SAMN04489750_3845</name>
</gene>